<dbReference type="Proteomes" id="UP001306508">
    <property type="component" value="Unassembled WGS sequence"/>
</dbReference>
<dbReference type="InterPro" id="IPR046347">
    <property type="entry name" value="bZIP_sf"/>
</dbReference>
<feature type="compositionally biased region" description="Basic residues" evidence="6">
    <location>
        <begin position="19"/>
        <end position="28"/>
    </location>
</feature>
<feature type="coiled-coil region" evidence="5">
    <location>
        <begin position="44"/>
        <end position="71"/>
    </location>
</feature>
<keyword evidence="9" id="KW-1185">Reference proteome</keyword>
<dbReference type="PANTHER" id="PTHR40621:SF6">
    <property type="entry name" value="AP-1-LIKE TRANSCRIPTION FACTOR YAP1-RELATED"/>
    <property type="match status" value="1"/>
</dbReference>
<evidence type="ECO:0000256" key="1">
    <source>
        <dbReference type="ARBA" id="ARBA00004123"/>
    </source>
</evidence>
<dbReference type="CDD" id="cd14688">
    <property type="entry name" value="bZIP_YAP"/>
    <property type="match status" value="1"/>
</dbReference>
<dbReference type="EMBL" id="JAWIZZ010000045">
    <property type="protein sequence ID" value="KAK5779876.1"/>
    <property type="molecule type" value="Genomic_DNA"/>
</dbReference>
<dbReference type="GO" id="GO:0001228">
    <property type="term" value="F:DNA-binding transcription activator activity, RNA polymerase II-specific"/>
    <property type="evidence" value="ECO:0007669"/>
    <property type="project" value="TreeGrafter"/>
</dbReference>
<feature type="domain" description="BZIP" evidence="7">
    <location>
        <begin position="33"/>
        <end position="96"/>
    </location>
</feature>
<gene>
    <name evidence="8" type="ORF">RI543_002414</name>
</gene>
<keyword evidence="2" id="KW-0805">Transcription regulation</keyword>
<sequence length="462" mass="53022">MTTTAPDTKENILNDPPIIKRKVGRPGRKKLDVESKNKRTQQNRIAQRAYRERKEQKLKNLENKIVWLEQLNLQNLNEINFINANLKRLLDDLKQYRSFNDDDLFLLKFLNEKNDIKSLINNEISKINNNLKESNINRSNHHDEDNDNDNKVIPNTDLKLNNNIQPLSSNNNSFDLINTWVNTTSITNSNSNNNSSNCDSSPDIIDNNISNNISNGNNNSNNNNNNIWDSFPILDNLTSISSDDVLDFNNAFEDNKGYKDILKVKNIDNNNIDIILNNIAFPDIWENSNKDMILKDNINNNNDLASNLNILPFDCNCGGVCFNNQISFDNKYNDDSNYNNVVCNSACNSACNSDDDNDDDYNDDTAVIKCDLLTRHLLNKESIQSIINDKNFMNNNTTNDTFNAKFPLSCSHFIRRIKVRDEISFEDEVEKLCNELMIKCRHDPVNESILLEKGELKKAIVS</sequence>
<feature type="region of interest" description="Disordered" evidence="6">
    <location>
        <begin position="135"/>
        <end position="157"/>
    </location>
</feature>
<keyword evidence="4" id="KW-0539">Nucleus</keyword>
<comment type="caution">
    <text evidence="8">The sequence shown here is derived from an EMBL/GenBank/DDBJ whole genome shotgun (WGS) entry which is preliminary data.</text>
</comment>
<dbReference type="SUPFAM" id="SSF57959">
    <property type="entry name" value="Leucine zipper domain"/>
    <property type="match status" value="1"/>
</dbReference>
<name>A0AAN8A8D9_9SACH</name>
<evidence type="ECO:0000256" key="3">
    <source>
        <dbReference type="ARBA" id="ARBA00023163"/>
    </source>
</evidence>
<evidence type="ECO:0000256" key="6">
    <source>
        <dbReference type="SAM" id="MobiDB-lite"/>
    </source>
</evidence>
<proteinExistence type="predicted"/>
<dbReference type="GO" id="GO:0000976">
    <property type="term" value="F:transcription cis-regulatory region binding"/>
    <property type="evidence" value="ECO:0007669"/>
    <property type="project" value="InterPro"/>
</dbReference>
<comment type="subcellular location">
    <subcellularLocation>
        <location evidence="1">Nucleus</location>
    </subcellularLocation>
</comment>
<keyword evidence="3" id="KW-0804">Transcription</keyword>
<evidence type="ECO:0000256" key="2">
    <source>
        <dbReference type="ARBA" id="ARBA00023015"/>
    </source>
</evidence>
<evidence type="ECO:0000256" key="4">
    <source>
        <dbReference type="ARBA" id="ARBA00023242"/>
    </source>
</evidence>
<dbReference type="SMART" id="SM00338">
    <property type="entry name" value="BRLZ"/>
    <property type="match status" value="1"/>
</dbReference>
<dbReference type="GO" id="GO:0090575">
    <property type="term" value="C:RNA polymerase II transcription regulator complex"/>
    <property type="evidence" value="ECO:0007669"/>
    <property type="project" value="TreeGrafter"/>
</dbReference>
<evidence type="ECO:0000313" key="8">
    <source>
        <dbReference type="EMBL" id="KAK5779876.1"/>
    </source>
</evidence>
<feature type="region of interest" description="Disordered" evidence="6">
    <location>
        <begin position="1"/>
        <end position="38"/>
    </location>
</feature>
<dbReference type="PROSITE" id="PS50217">
    <property type="entry name" value="BZIP"/>
    <property type="match status" value="1"/>
</dbReference>
<evidence type="ECO:0000259" key="7">
    <source>
        <dbReference type="PROSITE" id="PS50217"/>
    </source>
</evidence>
<dbReference type="Pfam" id="PF00170">
    <property type="entry name" value="bZIP_1"/>
    <property type="match status" value="1"/>
</dbReference>
<reference evidence="9" key="1">
    <citation type="submission" date="2023-07" db="EMBL/GenBank/DDBJ databases">
        <title>A draft genome of Kazachstania heterogenica Y-27499.</title>
        <authorList>
            <person name="Donic C."/>
            <person name="Kralova J.S."/>
            <person name="Fidel L."/>
            <person name="Ben-Dor S."/>
            <person name="Jung S."/>
        </authorList>
    </citation>
    <scope>NUCLEOTIDE SEQUENCE [LARGE SCALE GENOMIC DNA]</scope>
    <source>
        <strain evidence="9">Y27499</strain>
    </source>
</reference>
<evidence type="ECO:0000256" key="5">
    <source>
        <dbReference type="SAM" id="Coils"/>
    </source>
</evidence>
<dbReference type="InterPro" id="IPR004827">
    <property type="entry name" value="bZIP"/>
</dbReference>
<dbReference type="PROSITE" id="PS00036">
    <property type="entry name" value="BZIP_BASIC"/>
    <property type="match status" value="1"/>
</dbReference>
<dbReference type="InterPro" id="IPR050936">
    <property type="entry name" value="AP-1-like"/>
</dbReference>
<feature type="compositionally biased region" description="Basic and acidic residues" evidence="6">
    <location>
        <begin position="140"/>
        <end position="150"/>
    </location>
</feature>
<protein>
    <recommendedName>
        <fullName evidence="7">BZIP domain-containing protein</fullName>
    </recommendedName>
</protein>
<dbReference type="Gene3D" id="1.20.5.170">
    <property type="match status" value="1"/>
</dbReference>
<evidence type="ECO:0000313" key="9">
    <source>
        <dbReference type="Proteomes" id="UP001306508"/>
    </source>
</evidence>
<keyword evidence="5" id="KW-0175">Coiled coil</keyword>
<organism evidence="8 9">
    <name type="scientific">Arxiozyma heterogenica</name>
    <dbReference type="NCBI Taxonomy" id="278026"/>
    <lineage>
        <taxon>Eukaryota</taxon>
        <taxon>Fungi</taxon>
        <taxon>Dikarya</taxon>
        <taxon>Ascomycota</taxon>
        <taxon>Saccharomycotina</taxon>
        <taxon>Saccharomycetes</taxon>
        <taxon>Saccharomycetales</taxon>
        <taxon>Saccharomycetaceae</taxon>
        <taxon>Arxiozyma</taxon>
    </lineage>
</organism>
<dbReference type="AlphaFoldDB" id="A0AAN8A8D9"/>
<accession>A0AAN8A8D9</accession>
<dbReference type="PANTHER" id="PTHR40621">
    <property type="entry name" value="TRANSCRIPTION FACTOR KAPC-RELATED"/>
    <property type="match status" value="1"/>
</dbReference>